<reference evidence="10" key="1">
    <citation type="submission" date="2022-10" db="EMBL/GenBank/DDBJ databases">
        <title>Tapping the CABI collections for fungal endophytes: first genome assemblies for Collariella, Neodidymelliopsis, Ascochyta clinopodiicola, Didymella pomorum, Didymosphaeria variabile, Neocosmospora piperis and Neocucurbitaria cava.</title>
        <authorList>
            <person name="Hill R."/>
        </authorList>
    </citation>
    <scope>NUCLEOTIDE SEQUENCE</scope>
    <source>
        <strain evidence="10">IMI 355082</strain>
    </source>
</reference>
<name>A0A9W9CYH0_9PEZI</name>
<dbReference type="InterPro" id="IPR021757">
    <property type="entry name" value="Ribosomal_mL46_N"/>
</dbReference>
<evidence type="ECO:0000313" key="10">
    <source>
        <dbReference type="EMBL" id="KAJ4392166.1"/>
    </source>
</evidence>
<evidence type="ECO:0000313" key="11">
    <source>
        <dbReference type="Proteomes" id="UP001140453"/>
    </source>
</evidence>
<sequence length="375" mass="42206">MSAPSRGSRAAVPLLRRAPQTCTRCATPSQSIPAKAASRRAYSSTSTTTTTNPNAPSPNIMPVTTGVTSPPTEPTHSTARHLNLPEHPKSLYRLRAGIILSRPPILTRTPSAFENAFYLYQKRLNERMSTPFARTFYYRKDQPAGIDWAIKFGDRRHVMAREIGRLTRTGRDAWDDEALVDEGEELASPDYIRERLYTEAESRVSEDGEALSFEDRLKIERPIPRETEADRTGDVKRLDRALDRTLYLVVRDSRSRWGFPSDEVRPDEGLHETAARALADAAGVNMNTWMVGRHPIAHEKHAPTFKDDAEAEGGRSLKARGHNVFYLKGRIMAGQADLTENRFGLTDFKWLTKDELREQLQPGLFSSVENSMPSQ</sequence>
<evidence type="ECO:0000256" key="2">
    <source>
        <dbReference type="ARBA" id="ARBA00009070"/>
    </source>
</evidence>
<comment type="caution">
    <text evidence="10">The sequence shown here is derived from an EMBL/GenBank/DDBJ whole genome shotgun (WGS) entry which is preliminary data.</text>
</comment>
<dbReference type="Gene3D" id="3.90.79.10">
    <property type="entry name" value="Nucleoside Triphosphate Pyrophosphohydrolase"/>
    <property type="match status" value="1"/>
</dbReference>
<dbReference type="AlphaFoldDB" id="A0A9W9CYH0"/>
<dbReference type="SUPFAM" id="SSF55811">
    <property type="entry name" value="Nudix"/>
    <property type="match status" value="1"/>
</dbReference>
<dbReference type="PANTHER" id="PTHR13124">
    <property type="entry name" value="39S RIBOSOMAL PROTEIN L46, MITOCHONDRIAL PRECURSOR-RELATED"/>
    <property type="match status" value="1"/>
</dbReference>
<dbReference type="OrthoDB" id="414075at2759"/>
<evidence type="ECO:0000256" key="8">
    <source>
        <dbReference type="SAM" id="MobiDB-lite"/>
    </source>
</evidence>
<dbReference type="InterPro" id="IPR033650">
    <property type="entry name" value="Ribosomal_mL46_NUDIX"/>
</dbReference>
<keyword evidence="5" id="KW-0496">Mitochondrion</keyword>
<keyword evidence="11" id="KW-1185">Reference proteome</keyword>
<keyword evidence="4" id="KW-0689">Ribosomal protein</keyword>
<evidence type="ECO:0000259" key="9">
    <source>
        <dbReference type="Pfam" id="PF11788"/>
    </source>
</evidence>
<evidence type="ECO:0000256" key="5">
    <source>
        <dbReference type="ARBA" id="ARBA00023128"/>
    </source>
</evidence>
<dbReference type="Pfam" id="PF11788">
    <property type="entry name" value="MRP-L46"/>
    <property type="match status" value="1"/>
</dbReference>
<accession>A0A9W9CYH0</accession>
<dbReference type="EMBL" id="JAPEVB010000003">
    <property type="protein sequence ID" value="KAJ4392166.1"/>
    <property type="molecule type" value="Genomic_DNA"/>
</dbReference>
<dbReference type="CDD" id="cd04661">
    <property type="entry name" value="NUDIX_MRP_L46"/>
    <property type="match status" value="1"/>
</dbReference>
<evidence type="ECO:0000256" key="1">
    <source>
        <dbReference type="ARBA" id="ARBA00004173"/>
    </source>
</evidence>
<gene>
    <name evidence="10" type="ORF">N0V93_005789</name>
</gene>
<feature type="domain" description="Large ribosomal subunit protein mL46 N-terminal" evidence="9">
    <location>
        <begin position="92"/>
        <end position="230"/>
    </location>
</feature>
<evidence type="ECO:0000256" key="3">
    <source>
        <dbReference type="ARBA" id="ARBA00022946"/>
    </source>
</evidence>
<proteinExistence type="inferred from homology"/>
<dbReference type="Proteomes" id="UP001140453">
    <property type="component" value="Unassembled WGS sequence"/>
</dbReference>
<evidence type="ECO:0000256" key="4">
    <source>
        <dbReference type="ARBA" id="ARBA00022980"/>
    </source>
</evidence>
<dbReference type="GO" id="GO:0005762">
    <property type="term" value="C:mitochondrial large ribosomal subunit"/>
    <property type="evidence" value="ECO:0007669"/>
    <property type="project" value="TreeGrafter"/>
</dbReference>
<keyword evidence="3" id="KW-0809">Transit peptide</keyword>
<comment type="subcellular location">
    <subcellularLocation>
        <location evidence="1">Mitochondrion</location>
    </subcellularLocation>
</comment>
<comment type="similarity">
    <text evidence="2">Belongs to the mitochondrion-specific ribosomal protein mL46 family.</text>
</comment>
<feature type="region of interest" description="Disordered" evidence="8">
    <location>
        <begin position="23"/>
        <end position="61"/>
    </location>
</feature>
<dbReference type="GO" id="GO:0003735">
    <property type="term" value="F:structural constituent of ribosome"/>
    <property type="evidence" value="ECO:0007669"/>
    <property type="project" value="InterPro"/>
</dbReference>
<dbReference type="PANTHER" id="PTHR13124:SF12">
    <property type="entry name" value="LARGE RIBOSOMAL SUBUNIT PROTEIN ML46"/>
    <property type="match status" value="1"/>
</dbReference>
<dbReference type="InterPro" id="IPR040008">
    <property type="entry name" value="Ribosomal_mL46"/>
</dbReference>
<evidence type="ECO:0000256" key="7">
    <source>
        <dbReference type="ARBA" id="ARBA00035190"/>
    </source>
</evidence>
<feature type="compositionally biased region" description="Polar residues" evidence="8">
    <location>
        <begin position="23"/>
        <end position="32"/>
    </location>
</feature>
<keyword evidence="6" id="KW-0687">Ribonucleoprotein</keyword>
<feature type="compositionally biased region" description="Low complexity" evidence="8">
    <location>
        <begin position="33"/>
        <end position="58"/>
    </location>
</feature>
<organism evidence="10 11">
    <name type="scientific">Gnomoniopsis smithogilvyi</name>
    <dbReference type="NCBI Taxonomy" id="1191159"/>
    <lineage>
        <taxon>Eukaryota</taxon>
        <taxon>Fungi</taxon>
        <taxon>Dikarya</taxon>
        <taxon>Ascomycota</taxon>
        <taxon>Pezizomycotina</taxon>
        <taxon>Sordariomycetes</taxon>
        <taxon>Sordariomycetidae</taxon>
        <taxon>Diaporthales</taxon>
        <taxon>Gnomoniaceae</taxon>
        <taxon>Gnomoniopsis</taxon>
    </lineage>
</organism>
<dbReference type="InterPro" id="IPR015797">
    <property type="entry name" value="NUDIX_hydrolase-like_dom_sf"/>
</dbReference>
<evidence type="ECO:0000256" key="6">
    <source>
        <dbReference type="ARBA" id="ARBA00023274"/>
    </source>
</evidence>
<protein>
    <recommendedName>
        <fullName evidence="7">Large ribosomal subunit protein mL46</fullName>
    </recommendedName>
</protein>